<evidence type="ECO:0000256" key="5">
    <source>
        <dbReference type="ARBA" id="ARBA00023180"/>
    </source>
</evidence>
<feature type="domain" description="EGF-like" evidence="7">
    <location>
        <begin position="231"/>
        <end position="267"/>
    </location>
</feature>
<dbReference type="GO" id="GO:0005886">
    <property type="term" value="C:plasma membrane"/>
    <property type="evidence" value="ECO:0007669"/>
    <property type="project" value="TreeGrafter"/>
</dbReference>
<evidence type="ECO:0000259" key="7">
    <source>
        <dbReference type="PROSITE" id="PS50026"/>
    </source>
</evidence>
<dbReference type="FunFam" id="2.10.25.10:FF:000173">
    <property type="entry name" value="Neurogenic locus notch protein 2"/>
    <property type="match status" value="1"/>
</dbReference>
<feature type="disulfide bond" evidence="6">
    <location>
        <begin position="105"/>
        <end position="114"/>
    </location>
</feature>
<dbReference type="PANTHER" id="PTHR24049:SF22">
    <property type="entry name" value="DROSOPHILA CRUMBS HOMOLOG"/>
    <property type="match status" value="1"/>
</dbReference>
<dbReference type="CDD" id="cd00054">
    <property type="entry name" value="EGF_CA"/>
    <property type="match status" value="3"/>
</dbReference>
<feature type="disulfide bond" evidence="6">
    <location>
        <begin position="147"/>
        <end position="156"/>
    </location>
</feature>
<evidence type="ECO:0000256" key="1">
    <source>
        <dbReference type="ARBA" id="ARBA00022536"/>
    </source>
</evidence>
<name>A0A3S0ZEL8_ELYCH</name>
<dbReference type="PANTHER" id="PTHR24049">
    <property type="entry name" value="CRUMBS FAMILY MEMBER"/>
    <property type="match status" value="1"/>
</dbReference>
<dbReference type="SMART" id="SM00274">
    <property type="entry name" value="FOLN"/>
    <property type="match status" value="4"/>
</dbReference>
<keyword evidence="9" id="KW-1185">Reference proteome</keyword>
<comment type="caution">
    <text evidence="8">The sequence shown here is derived from an EMBL/GenBank/DDBJ whole genome shotgun (WGS) entry which is preliminary data.</text>
</comment>
<dbReference type="InterPro" id="IPR001881">
    <property type="entry name" value="EGF-like_Ca-bd_dom"/>
</dbReference>
<dbReference type="SUPFAM" id="SSF57196">
    <property type="entry name" value="EGF/Laminin"/>
    <property type="match status" value="5"/>
</dbReference>
<keyword evidence="4 6" id="KW-1015">Disulfide bond</keyword>
<dbReference type="PROSITE" id="PS01186">
    <property type="entry name" value="EGF_2"/>
    <property type="match status" value="3"/>
</dbReference>
<keyword evidence="5" id="KW-0325">Glycoprotein</keyword>
<gene>
    <name evidence="8" type="ORF">EGW08_019010</name>
</gene>
<protein>
    <recommendedName>
        <fullName evidence="7">EGF-like domain-containing protein</fullName>
    </recommendedName>
</protein>
<accession>A0A3S0ZEL8</accession>
<feature type="domain" description="EGF-like" evidence="7">
    <location>
        <begin position="161"/>
        <end position="197"/>
    </location>
</feature>
<feature type="disulfide bond" evidence="6">
    <location>
        <begin position="295"/>
        <end position="304"/>
    </location>
</feature>
<dbReference type="InterPro" id="IPR003645">
    <property type="entry name" value="Fol_N"/>
</dbReference>
<dbReference type="SMART" id="SM00179">
    <property type="entry name" value="EGF_CA"/>
    <property type="match status" value="5"/>
</dbReference>
<dbReference type="OrthoDB" id="152433at2759"/>
<feature type="domain" description="EGF-like" evidence="7">
    <location>
        <begin position="121"/>
        <end position="157"/>
    </location>
</feature>
<feature type="disulfide bond" evidence="6">
    <location>
        <begin position="257"/>
        <end position="266"/>
    </location>
</feature>
<dbReference type="EMBL" id="RQTK01000963">
    <property type="protein sequence ID" value="RUS73225.1"/>
    <property type="molecule type" value="Genomic_DNA"/>
</dbReference>
<dbReference type="Proteomes" id="UP000271974">
    <property type="component" value="Unassembled WGS sequence"/>
</dbReference>
<evidence type="ECO:0000256" key="2">
    <source>
        <dbReference type="ARBA" id="ARBA00022729"/>
    </source>
</evidence>
<dbReference type="AlphaFoldDB" id="A0A3S0ZEL8"/>
<dbReference type="GO" id="GO:0007157">
    <property type="term" value="P:heterophilic cell-cell adhesion via plasma membrane cell adhesion molecules"/>
    <property type="evidence" value="ECO:0007669"/>
    <property type="project" value="TreeGrafter"/>
</dbReference>
<feature type="non-terminal residue" evidence="8">
    <location>
        <position position="1"/>
    </location>
</feature>
<dbReference type="GO" id="GO:0045197">
    <property type="term" value="P:establishment or maintenance of epithelial cell apical/basal polarity"/>
    <property type="evidence" value="ECO:0007669"/>
    <property type="project" value="TreeGrafter"/>
</dbReference>
<dbReference type="PROSITE" id="PS50026">
    <property type="entry name" value="EGF_3"/>
    <property type="match status" value="5"/>
</dbReference>
<sequence>EAYKNCWACGSDAKFLGLTIAPTLLDLESTSSLSVKPAPRNSFPRARIMRLTHITLVAMSIIFTSSSTTKAAIDDLDIDIHPCGLISCHNGGQCRLSGGHPYCACAEGFSGPRCETCEKVSRNPCVCLVCENGGTCTSPLDRPVCECPGGFTGKYCELRDTRNPCDGYKCKNGGKCQVVDGSPVCECKPEYYGKRCEEDRCGGCRKSEKCVDSGIVCKKPPCPTYQCQAKVKDPCKTFPCQNGGRCTVYGGKTQCICPRGYKGPYCMKKKDPCKNYGCQNGGTCRAVGGRASCSCPSGYTGKRCKRDLCGGCKKKERCVFTGIVCVAPPCPAYECRGEGVSVL</sequence>
<dbReference type="SMART" id="SM00181">
    <property type="entry name" value="EGF"/>
    <property type="match status" value="5"/>
</dbReference>
<dbReference type="InterPro" id="IPR013032">
    <property type="entry name" value="EGF-like_CS"/>
</dbReference>
<dbReference type="Gene3D" id="2.10.25.10">
    <property type="entry name" value="Laminin"/>
    <property type="match status" value="5"/>
</dbReference>
<reference evidence="8 9" key="1">
    <citation type="submission" date="2019-01" db="EMBL/GenBank/DDBJ databases">
        <title>A draft genome assembly of the solar-powered sea slug Elysia chlorotica.</title>
        <authorList>
            <person name="Cai H."/>
            <person name="Li Q."/>
            <person name="Fang X."/>
            <person name="Li J."/>
            <person name="Curtis N.E."/>
            <person name="Altenburger A."/>
            <person name="Shibata T."/>
            <person name="Feng M."/>
            <person name="Maeda T."/>
            <person name="Schwartz J.A."/>
            <person name="Shigenobu S."/>
            <person name="Lundholm N."/>
            <person name="Nishiyama T."/>
            <person name="Yang H."/>
            <person name="Hasebe M."/>
            <person name="Li S."/>
            <person name="Pierce S.K."/>
            <person name="Wang J."/>
        </authorList>
    </citation>
    <scope>NUCLEOTIDE SEQUENCE [LARGE SCALE GENOMIC DNA]</scope>
    <source>
        <strain evidence="8">EC2010</strain>
        <tissue evidence="8">Whole organism of an adult</tissue>
    </source>
</reference>
<evidence type="ECO:0000313" key="9">
    <source>
        <dbReference type="Proteomes" id="UP000271974"/>
    </source>
</evidence>
<feature type="domain" description="EGF-like" evidence="7">
    <location>
        <begin position="79"/>
        <end position="115"/>
    </location>
</feature>
<keyword evidence="3" id="KW-0677">Repeat</keyword>
<dbReference type="Pfam" id="PF12661">
    <property type="entry name" value="hEGF"/>
    <property type="match status" value="1"/>
</dbReference>
<feature type="disulfide bond" evidence="6">
    <location>
        <begin position="187"/>
        <end position="196"/>
    </location>
</feature>
<dbReference type="InterPro" id="IPR051022">
    <property type="entry name" value="Notch_Cell-Fate_Det"/>
</dbReference>
<dbReference type="GO" id="GO:0005509">
    <property type="term" value="F:calcium ion binding"/>
    <property type="evidence" value="ECO:0007669"/>
    <property type="project" value="InterPro"/>
</dbReference>
<proteinExistence type="predicted"/>
<evidence type="ECO:0000313" key="8">
    <source>
        <dbReference type="EMBL" id="RUS73225.1"/>
    </source>
</evidence>
<dbReference type="STRING" id="188477.A0A3S0ZEL8"/>
<comment type="caution">
    <text evidence="6">Lacks conserved residue(s) required for the propagation of feature annotation.</text>
</comment>
<organism evidence="8 9">
    <name type="scientific">Elysia chlorotica</name>
    <name type="common">Eastern emerald elysia</name>
    <name type="synonym">Sea slug</name>
    <dbReference type="NCBI Taxonomy" id="188477"/>
    <lineage>
        <taxon>Eukaryota</taxon>
        <taxon>Metazoa</taxon>
        <taxon>Spiralia</taxon>
        <taxon>Lophotrochozoa</taxon>
        <taxon>Mollusca</taxon>
        <taxon>Gastropoda</taxon>
        <taxon>Heterobranchia</taxon>
        <taxon>Euthyneura</taxon>
        <taxon>Panpulmonata</taxon>
        <taxon>Sacoglossa</taxon>
        <taxon>Placobranchoidea</taxon>
        <taxon>Plakobranchidae</taxon>
        <taxon>Elysia</taxon>
    </lineage>
</organism>
<keyword evidence="1 6" id="KW-0245">EGF-like domain</keyword>
<evidence type="ECO:0000256" key="4">
    <source>
        <dbReference type="ARBA" id="ARBA00023157"/>
    </source>
</evidence>
<dbReference type="InterPro" id="IPR000742">
    <property type="entry name" value="EGF"/>
</dbReference>
<feature type="domain" description="EGF-like" evidence="7">
    <location>
        <begin position="269"/>
        <end position="305"/>
    </location>
</feature>
<dbReference type="GO" id="GO:0032991">
    <property type="term" value="C:protein-containing complex"/>
    <property type="evidence" value="ECO:0007669"/>
    <property type="project" value="TreeGrafter"/>
</dbReference>
<dbReference type="PROSITE" id="PS00022">
    <property type="entry name" value="EGF_1"/>
    <property type="match status" value="6"/>
</dbReference>
<keyword evidence="2" id="KW-0732">Signal</keyword>
<evidence type="ECO:0000256" key="6">
    <source>
        <dbReference type="PROSITE-ProRule" id="PRU00076"/>
    </source>
</evidence>
<evidence type="ECO:0000256" key="3">
    <source>
        <dbReference type="ARBA" id="ARBA00022737"/>
    </source>
</evidence>
<dbReference type="Pfam" id="PF00008">
    <property type="entry name" value="EGF"/>
    <property type="match status" value="4"/>
</dbReference>